<dbReference type="EMBL" id="JAGINP010000031">
    <property type="protein sequence ID" value="MBP2296477.1"/>
    <property type="molecule type" value="Genomic_DNA"/>
</dbReference>
<dbReference type="Proteomes" id="UP000781958">
    <property type="component" value="Unassembled WGS sequence"/>
</dbReference>
<name>A0ABS4SV88_9PROT</name>
<dbReference type="NCBIfam" id="TIGR02425">
    <property type="entry name" value="decarb_PcaC"/>
    <property type="match status" value="1"/>
</dbReference>
<dbReference type="SUPFAM" id="SSF69118">
    <property type="entry name" value="AhpD-like"/>
    <property type="match status" value="1"/>
</dbReference>
<dbReference type="Gene3D" id="1.20.1290.10">
    <property type="entry name" value="AhpD-like"/>
    <property type="match status" value="1"/>
</dbReference>
<evidence type="ECO:0000313" key="3">
    <source>
        <dbReference type="Proteomes" id="UP000781958"/>
    </source>
</evidence>
<keyword evidence="3" id="KW-1185">Reference proteome</keyword>
<sequence length="135" mass="15033">MADDLYENGMAVRRAVLGNAHVERSTQRATDFDRDFQRFITQTAWGSVWTRPGLDIRTRSMLTIAMLAALGHEHELALHIRATRNTGVTREEVKEILIQTAVYAGVPAANSAIALAKRIYAEMDDEFDGEDQQGG</sequence>
<comment type="caution">
    <text evidence="2">The sequence shown here is derived from an EMBL/GenBank/DDBJ whole genome shotgun (WGS) entry which is preliminary data.</text>
</comment>
<reference evidence="2 3" key="1">
    <citation type="submission" date="2021-03" db="EMBL/GenBank/DDBJ databases">
        <title>Genomic Encyclopedia of Type Strains, Phase III (KMG-III): the genomes of soil and plant-associated and newly described type strains.</title>
        <authorList>
            <person name="Whitman W."/>
        </authorList>
    </citation>
    <scope>NUCLEOTIDE SEQUENCE [LARGE SCALE GENOMIC DNA]</scope>
    <source>
        <strain evidence="2 3">IMMIB AFH-6</strain>
    </source>
</reference>
<dbReference type="Pfam" id="PF02627">
    <property type="entry name" value="CMD"/>
    <property type="match status" value="1"/>
</dbReference>
<dbReference type="InterPro" id="IPR029032">
    <property type="entry name" value="AhpD-like"/>
</dbReference>
<keyword evidence="2" id="KW-0456">Lyase</keyword>
<dbReference type="EC" id="4.1.1.44" evidence="2"/>
<accession>A0ABS4SV88</accession>
<dbReference type="PANTHER" id="PTHR33570">
    <property type="entry name" value="4-CARBOXYMUCONOLACTONE DECARBOXYLASE FAMILY PROTEIN"/>
    <property type="match status" value="1"/>
</dbReference>
<evidence type="ECO:0000259" key="1">
    <source>
        <dbReference type="Pfam" id="PF02627"/>
    </source>
</evidence>
<dbReference type="InterPro" id="IPR052512">
    <property type="entry name" value="4CMD/NDH-1_regulator"/>
</dbReference>
<dbReference type="PANTHER" id="PTHR33570:SF2">
    <property type="entry name" value="CARBOXYMUCONOLACTONE DECARBOXYLASE-LIKE DOMAIN-CONTAINING PROTEIN"/>
    <property type="match status" value="1"/>
</dbReference>
<organism evidence="2 3">
    <name type="scientific">Azospirillum rugosum</name>
    <dbReference type="NCBI Taxonomy" id="416170"/>
    <lineage>
        <taxon>Bacteria</taxon>
        <taxon>Pseudomonadati</taxon>
        <taxon>Pseudomonadota</taxon>
        <taxon>Alphaproteobacteria</taxon>
        <taxon>Rhodospirillales</taxon>
        <taxon>Azospirillaceae</taxon>
        <taxon>Azospirillum</taxon>
    </lineage>
</organism>
<dbReference type="GO" id="GO:0047575">
    <property type="term" value="F:4-carboxymuconolactone decarboxylase activity"/>
    <property type="evidence" value="ECO:0007669"/>
    <property type="project" value="UniProtKB-EC"/>
</dbReference>
<feature type="domain" description="Carboxymuconolactone decarboxylase-like" evidence="1">
    <location>
        <begin position="35"/>
        <end position="117"/>
    </location>
</feature>
<gene>
    <name evidence="2" type="ORF">J2851_006295</name>
</gene>
<protein>
    <submittedName>
        <fullName evidence="2">4-carboxymuconolactone decarboxylase</fullName>
        <ecNumber evidence="2">4.1.1.44</ecNumber>
    </submittedName>
</protein>
<evidence type="ECO:0000313" key="2">
    <source>
        <dbReference type="EMBL" id="MBP2296477.1"/>
    </source>
</evidence>
<dbReference type="RefSeq" id="WP_209771685.1">
    <property type="nucleotide sequence ID" value="NZ_JAGINP010000031.1"/>
</dbReference>
<dbReference type="InterPro" id="IPR012788">
    <property type="entry name" value="Decarb_PcaC"/>
</dbReference>
<dbReference type="InterPro" id="IPR003779">
    <property type="entry name" value="CMD-like"/>
</dbReference>
<proteinExistence type="predicted"/>